<proteinExistence type="predicted"/>
<gene>
    <name evidence="1" type="ORF">ESB13_21530</name>
</gene>
<evidence type="ECO:0000313" key="1">
    <source>
        <dbReference type="EMBL" id="RXK80749.1"/>
    </source>
</evidence>
<organism evidence="1 2">
    <name type="scientific">Filimonas effusa</name>
    <dbReference type="NCBI Taxonomy" id="2508721"/>
    <lineage>
        <taxon>Bacteria</taxon>
        <taxon>Pseudomonadati</taxon>
        <taxon>Bacteroidota</taxon>
        <taxon>Chitinophagia</taxon>
        <taxon>Chitinophagales</taxon>
        <taxon>Chitinophagaceae</taxon>
        <taxon>Filimonas</taxon>
    </lineage>
</organism>
<keyword evidence="2" id="KW-1185">Reference proteome</keyword>
<dbReference type="Proteomes" id="UP000290545">
    <property type="component" value="Unassembled WGS sequence"/>
</dbReference>
<sequence>MATSQRPAGRFIWLSLVVLLAIIAYAVFRPGKPRPQTQDSLITEPLYSGPKKEVIPNPVQTKTLADSTVVWILDKDATIQPAAGYPRQREAKVDGDMYIEVNKDSGPLVLKSRLLVMTVMSKASFRVIAWAKEAGEEVQVLSGTLKVAPNYKSQFNAPDTLKANQMVMINKDIDMMEKEKFDAAALGAWSKKLVRP</sequence>
<accession>A0A4Q1D196</accession>
<evidence type="ECO:0000313" key="2">
    <source>
        <dbReference type="Proteomes" id="UP000290545"/>
    </source>
</evidence>
<dbReference type="EMBL" id="SDHZ01000005">
    <property type="protein sequence ID" value="RXK80749.1"/>
    <property type="molecule type" value="Genomic_DNA"/>
</dbReference>
<dbReference type="OrthoDB" id="673084at2"/>
<dbReference type="Gene3D" id="2.60.120.1440">
    <property type="match status" value="1"/>
</dbReference>
<name>A0A4Q1D196_9BACT</name>
<comment type="caution">
    <text evidence="1">The sequence shown here is derived from an EMBL/GenBank/DDBJ whole genome shotgun (WGS) entry which is preliminary data.</text>
</comment>
<dbReference type="AlphaFoldDB" id="A0A4Q1D196"/>
<protein>
    <submittedName>
        <fullName evidence="1">Uncharacterized protein</fullName>
    </submittedName>
</protein>
<reference evidence="1 2" key="1">
    <citation type="submission" date="2019-01" db="EMBL/GenBank/DDBJ databases">
        <title>Filimonas sp. strain TTM-71.</title>
        <authorList>
            <person name="Chen W.-M."/>
        </authorList>
    </citation>
    <scope>NUCLEOTIDE SEQUENCE [LARGE SCALE GENOMIC DNA]</scope>
    <source>
        <strain evidence="1 2">TTM-71</strain>
    </source>
</reference>
<dbReference type="RefSeq" id="WP_129005776.1">
    <property type="nucleotide sequence ID" value="NZ_SDHZ01000005.1"/>
</dbReference>